<evidence type="ECO:0000259" key="1">
    <source>
        <dbReference type="Pfam" id="PF01636"/>
    </source>
</evidence>
<dbReference type="AlphaFoldDB" id="A0A8J3FTV3"/>
<organism evidence="2 3">
    <name type="scientific">Longimycelium tulufanense</name>
    <dbReference type="NCBI Taxonomy" id="907463"/>
    <lineage>
        <taxon>Bacteria</taxon>
        <taxon>Bacillati</taxon>
        <taxon>Actinomycetota</taxon>
        <taxon>Actinomycetes</taxon>
        <taxon>Pseudonocardiales</taxon>
        <taxon>Pseudonocardiaceae</taxon>
        <taxon>Longimycelium</taxon>
    </lineage>
</organism>
<gene>
    <name evidence="2" type="ORF">GCM10012275_14330</name>
</gene>
<proteinExistence type="predicted"/>
<reference evidence="2" key="1">
    <citation type="journal article" date="2014" name="Int. J. Syst. Evol. Microbiol.">
        <title>Complete genome sequence of Corynebacterium casei LMG S-19264T (=DSM 44701T), isolated from a smear-ripened cheese.</title>
        <authorList>
            <consortium name="US DOE Joint Genome Institute (JGI-PGF)"/>
            <person name="Walter F."/>
            <person name="Albersmeier A."/>
            <person name="Kalinowski J."/>
            <person name="Ruckert C."/>
        </authorList>
    </citation>
    <scope>NUCLEOTIDE SEQUENCE</scope>
    <source>
        <strain evidence="2">CGMCC 4.5737</strain>
    </source>
</reference>
<name>A0A8J3FTV3_9PSEU</name>
<sequence length="284" mass="31428">MRPEITAALAVAADHGLAVTEPVVLAERSNLVIHLRPYPVVARVATRTAAARPNGAEDWLRREVALLAHLRGRHAVPPVDLLPPGPHTRHGFRMVFAGFVDHRVSEPDPRALGRSLRELHVALADYRGDLPELGLITEAGTWLGQVDPHRHELSALREEHAEIVERLRKIAPPFQALHGDAHAGNVLPTADGPRWTDFEDSFRGPVEWDVACLITKTLVTGWGERGLNDVGAVLRGYGLDGRGPLLDLMVRARALVGVAWLLRRAITDPDAHRRARPWIDWIVR</sequence>
<reference evidence="2" key="2">
    <citation type="submission" date="2020-09" db="EMBL/GenBank/DDBJ databases">
        <authorList>
            <person name="Sun Q."/>
            <person name="Zhou Y."/>
        </authorList>
    </citation>
    <scope>NUCLEOTIDE SEQUENCE</scope>
    <source>
        <strain evidence="2">CGMCC 4.5737</strain>
    </source>
</reference>
<evidence type="ECO:0000313" key="2">
    <source>
        <dbReference type="EMBL" id="GGM44467.1"/>
    </source>
</evidence>
<dbReference type="EMBL" id="BMMK01000004">
    <property type="protein sequence ID" value="GGM44467.1"/>
    <property type="molecule type" value="Genomic_DNA"/>
</dbReference>
<dbReference type="InterPro" id="IPR011009">
    <property type="entry name" value="Kinase-like_dom_sf"/>
</dbReference>
<keyword evidence="3" id="KW-1185">Reference proteome</keyword>
<dbReference type="Gene3D" id="3.90.1200.10">
    <property type="match status" value="1"/>
</dbReference>
<dbReference type="RefSeq" id="WP_189055136.1">
    <property type="nucleotide sequence ID" value="NZ_BMMK01000004.1"/>
</dbReference>
<accession>A0A8J3FTV3</accession>
<dbReference type="Proteomes" id="UP000637578">
    <property type="component" value="Unassembled WGS sequence"/>
</dbReference>
<dbReference type="Pfam" id="PF01636">
    <property type="entry name" value="APH"/>
    <property type="match status" value="1"/>
</dbReference>
<protein>
    <recommendedName>
        <fullName evidence="1">Aminoglycoside phosphotransferase domain-containing protein</fullName>
    </recommendedName>
</protein>
<comment type="caution">
    <text evidence="2">The sequence shown here is derived from an EMBL/GenBank/DDBJ whole genome shotgun (WGS) entry which is preliminary data.</text>
</comment>
<feature type="domain" description="Aminoglycoside phosphotransferase" evidence="1">
    <location>
        <begin position="56"/>
        <end position="238"/>
    </location>
</feature>
<evidence type="ECO:0000313" key="3">
    <source>
        <dbReference type="Proteomes" id="UP000637578"/>
    </source>
</evidence>
<dbReference type="SUPFAM" id="SSF56112">
    <property type="entry name" value="Protein kinase-like (PK-like)"/>
    <property type="match status" value="1"/>
</dbReference>
<dbReference type="InterPro" id="IPR002575">
    <property type="entry name" value="Aminoglycoside_PTrfase"/>
</dbReference>